<dbReference type="KEGG" id="ghi:107899605"/>
<keyword evidence="3" id="KW-1185">Reference proteome</keyword>
<dbReference type="AlphaFoldDB" id="A0A1U8IY46"/>
<dbReference type="GeneID" id="107899605"/>
<dbReference type="RefSeq" id="XP_016680859.1">
    <property type="nucleotide sequence ID" value="XM_016825370.2"/>
</dbReference>
<dbReference type="PANTHER" id="PTHR31558:SF3">
    <property type="entry name" value="CW14 PROTEIN"/>
    <property type="match status" value="1"/>
</dbReference>
<accession>A0A1U8IY46</accession>
<name>A0A1U8IY46_GOSHI</name>
<feature type="domain" description="Protein ENHANCED DISEASE RESISTANCE 2 C-terminal" evidence="2">
    <location>
        <begin position="285"/>
        <end position="526"/>
    </location>
</feature>
<evidence type="ECO:0000313" key="3">
    <source>
        <dbReference type="Proteomes" id="UP000818029"/>
    </source>
</evidence>
<protein>
    <submittedName>
        <fullName evidence="4">Uncharacterized protein isoform X1</fullName>
    </submittedName>
</protein>
<dbReference type="STRING" id="3635.A0A1U8IY46"/>
<feature type="region of interest" description="Disordered" evidence="1">
    <location>
        <begin position="1"/>
        <end position="67"/>
    </location>
</feature>
<evidence type="ECO:0000313" key="4">
    <source>
        <dbReference type="RefSeq" id="XP_016680859.1"/>
    </source>
</evidence>
<dbReference type="InterPro" id="IPR009769">
    <property type="entry name" value="EDR2_C"/>
</dbReference>
<gene>
    <name evidence="4" type="primary">LOC107899605</name>
</gene>
<dbReference type="PANTHER" id="PTHR31558">
    <property type="entry name" value="CW14 PROTEIN"/>
    <property type="match status" value="1"/>
</dbReference>
<sequence>MNRSLLRNEGSIEMGSCVSRPEGCVGQRSRSSKKKSRKRRKTFKKRAPSRLSEGSSDNVDRRSSFTNPAFQGSQELWFDPVSVFDSDCEEEFESVQEDTLSLNGLEGVASSNISSLRDANYGEHSSLVDQMQKPGGLSTGNSARNSASEAARISNSQILCSKDVNPQLKYDGASNEVKQPVFLDDIASSAGEGPGKEVGLLDNCGILPSNCLPCLASTVSSVEKRRSLSSSPPSARKKNALKLPFKWKEGHPNAALFSSKRLLQRPKAGSQVPFCPTEKRMFDCWSHIEPGTFKVRSENYFRDKKKDFAHNHAAYYPFGVDVFLSPRKIDHIARFVELPVVGHSGKLPSILVVNVQIPLYPPALFHSEIDGEGMNFVLYFKLSDSYLKVLPPHFQENIRRIIDDGVEKVKGFPVDTNVPFRERLKILGRVANVEDLHMSAAERKLMQAYNEKPVLSRPQHEFYSGENYFEIDIDMHRFSYISRKGFDAFLDRLKFCILDVGLTIQGNKPEELPEQILCCVRLSGIDYMNYHQLSLNQEPSDTSAET</sequence>
<proteinExistence type="predicted"/>
<reference evidence="3" key="1">
    <citation type="journal article" date="2020" name="Nat. Genet.">
        <title>Genomic diversifications of five Gossypium allopolyploid species and their impact on cotton improvement.</title>
        <authorList>
            <person name="Chen Z.J."/>
            <person name="Sreedasyam A."/>
            <person name="Ando A."/>
            <person name="Song Q."/>
            <person name="De Santiago L.M."/>
            <person name="Hulse-Kemp A.M."/>
            <person name="Ding M."/>
            <person name="Ye W."/>
            <person name="Kirkbride R.C."/>
            <person name="Jenkins J."/>
            <person name="Plott C."/>
            <person name="Lovell J."/>
            <person name="Lin Y.M."/>
            <person name="Vaughn R."/>
            <person name="Liu B."/>
            <person name="Simpson S."/>
            <person name="Scheffler B.E."/>
            <person name="Wen L."/>
            <person name="Saski C.A."/>
            <person name="Grover C.E."/>
            <person name="Hu G."/>
            <person name="Conover J.L."/>
            <person name="Carlson J.W."/>
            <person name="Shu S."/>
            <person name="Boston L.B."/>
            <person name="Williams M."/>
            <person name="Peterson D.G."/>
            <person name="McGee K."/>
            <person name="Jones D.C."/>
            <person name="Wendel J.F."/>
            <person name="Stelly D.M."/>
            <person name="Grimwood J."/>
            <person name="Schmutz J."/>
        </authorList>
    </citation>
    <scope>NUCLEOTIDE SEQUENCE [LARGE SCALE GENOMIC DNA]</scope>
    <source>
        <strain evidence="3">cv. TM-1</strain>
    </source>
</reference>
<reference evidence="4" key="2">
    <citation type="submission" date="2025-08" db="UniProtKB">
        <authorList>
            <consortium name="RefSeq"/>
        </authorList>
    </citation>
    <scope>IDENTIFICATION</scope>
</reference>
<evidence type="ECO:0000259" key="2">
    <source>
        <dbReference type="Pfam" id="PF07059"/>
    </source>
</evidence>
<dbReference type="Proteomes" id="UP000818029">
    <property type="component" value="Chromosome D04"/>
</dbReference>
<dbReference type="Pfam" id="PF07059">
    <property type="entry name" value="EDR2_C"/>
    <property type="match status" value="1"/>
</dbReference>
<organism evidence="3 4">
    <name type="scientific">Gossypium hirsutum</name>
    <name type="common">Upland cotton</name>
    <name type="synonym">Gossypium mexicanum</name>
    <dbReference type="NCBI Taxonomy" id="3635"/>
    <lineage>
        <taxon>Eukaryota</taxon>
        <taxon>Viridiplantae</taxon>
        <taxon>Streptophyta</taxon>
        <taxon>Embryophyta</taxon>
        <taxon>Tracheophyta</taxon>
        <taxon>Spermatophyta</taxon>
        <taxon>Magnoliopsida</taxon>
        <taxon>eudicotyledons</taxon>
        <taxon>Gunneridae</taxon>
        <taxon>Pentapetalae</taxon>
        <taxon>rosids</taxon>
        <taxon>malvids</taxon>
        <taxon>Malvales</taxon>
        <taxon>Malvaceae</taxon>
        <taxon>Malvoideae</taxon>
        <taxon>Gossypium</taxon>
    </lineage>
</organism>
<evidence type="ECO:0000256" key="1">
    <source>
        <dbReference type="SAM" id="MobiDB-lite"/>
    </source>
</evidence>
<dbReference type="PaxDb" id="3635-A0A1U8IY46"/>
<feature type="compositionally biased region" description="Basic residues" evidence="1">
    <location>
        <begin position="30"/>
        <end position="48"/>
    </location>
</feature>
<dbReference type="OrthoDB" id="9970435at2759"/>